<dbReference type="Proteomes" id="UP001162030">
    <property type="component" value="Chromosome"/>
</dbReference>
<keyword evidence="7 8" id="KW-0472">Membrane</keyword>
<evidence type="ECO:0000256" key="1">
    <source>
        <dbReference type="ARBA" id="ARBA00004429"/>
    </source>
</evidence>
<name>A0ABM9I1V3_9GAMM</name>
<dbReference type="Pfam" id="PF00482">
    <property type="entry name" value="T2SSF"/>
    <property type="match status" value="2"/>
</dbReference>
<dbReference type="Gene3D" id="1.20.81.30">
    <property type="entry name" value="Type II secretion system (T2SS), domain F"/>
    <property type="match status" value="2"/>
</dbReference>
<keyword evidence="3" id="KW-1003">Cell membrane</keyword>
<evidence type="ECO:0000256" key="4">
    <source>
        <dbReference type="ARBA" id="ARBA00022519"/>
    </source>
</evidence>
<evidence type="ECO:0000256" key="7">
    <source>
        <dbReference type="ARBA" id="ARBA00023136"/>
    </source>
</evidence>
<feature type="transmembrane region" description="Helical" evidence="8">
    <location>
        <begin position="224"/>
        <end position="241"/>
    </location>
</feature>
<proteinExistence type="inferred from homology"/>
<evidence type="ECO:0000259" key="9">
    <source>
        <dbReference type="Pfam" id="PF00482"/>
    </source>
</evidence>
<feature type="transmembrane region" description="Helical" evidence="8">
    <location>
        <begin position="170"/>
        <end position="193"/>
    </location>
</feature>
<dbReference type="PANTHER" id="PTHR30012">
    <property type="entry name" value="GENERAL SECRETION PATHWAY PROTEIN"/>
    <property type="match status" value="1"/>
</dbReference>
<sequence>MPLYVYKAVDRDGETVEAEREAADEAALILALQNEGFLPIRVAPAQSRPFAWLGFRRNKARISQKQIALFTRELLTLLHAGLPLDRALTVLLELTTKEPALNSLIGKVLDSVKGGAQLSDALESQGGVFSRFYINLIRAGEAGGALELVLERLSDYLERSKELRDTVTTALIYPAILVTMAILSLLLLLTFVVPQFTEMFESAGKELPLPTQIVIGVAEGLRSYWWMFPILIAGIASYFRYQFADPERRQVWDARLLNLPMVGDLIRKLEVASFSRTLATLLTNGVSMLAALTIVRETLGNRVIVEGIGVAVESLKRGGSLSAPLIESGLFPTLATQMIKLGEESGHLAEMLERVAVTYDKEIKISIQRMLALLEPILIVGLGIMIAGIIISILMAILSVNDLAF</sequence>
<keyword evidence="5 8" id="KW-0812">Transmembrane</keyword>
<evidence type="ECO:0000313" key="10">
    <source>
        <dbReference type="EMBL" id="CAI8834528.1"/>
    </source>
</evidence>
<dbReference type="InterPro" id="IPR042094">
    <property type="entry name" value="T2SS_GspF_sf"/>
</dbReference>
<dbReference type="EMBL" id="OX458333">
    <property type="protein sequence ID" value="CAI8834528.1"/>
    <property type="molecule type" value="Genomic_DNA"/>
</dbReference>
<dbReference type="PRINTS" id="PR00812">
    <property type="entry name" value="BCTERIALGSPF"/>
</dbReference>
<evidence type="ECO:0000256" key="6">
    <source>
        <dbReference type="ARBA" id="ARBA00022989"/>
    </source>
</evidence>
<accession>A0ABM9I1V3</accession>
<evidence type="ECO:0000256" key="5">
    <source>
        <dbReference type="ARBA" id="ARBA00022692"/>
    </source>
</evidence>
<keyword evidence="6 8" id="KW-1133">Transmembrane helix</keyword>
<evidence type="ECO:0000313" key="11">
    <source>
        <dbReference type="Proteomes" id="UP001162030"/>
    </source>
</evidence>
<protein>
    <submittedName>
        <fullName evidence="10">Type II secretion system protein F</fullName>
    </submittedName>
</protein>
<organism evidence="10 11">
    <name type="scientific">Methylocaldum szegediense</name>
    <dbReference type="NCBI Taxonomy" id="73780"/>
    <lineage>
        <taxon>Bacteria</taxon>
        <taxon>Pseudomonadati</taxon>
        <taxon>Pseudomonadota</taxon>
        <taxon>Gammaproteobacteria</taxon>
        <taxon>Methylococcales</taxon>
        <taxon>Methylococcaceae</taxon>
        <taxon>Methylocaldum</taxon>
    </lineage>
</organism>
<comment type="subcellular location">
    <subcellularLocation>
        <location evidence="1">Cell inner membrane</location>
        <topology evidence="1">Multi-pass membrane protein</topology>
    </subcellularLocation>
</comment>
<comment type="similarity">
    <text evidence="2">Belongs to the GSP F family.</text>
</comment>
<feature type="domain" description="Type II secretion system protein GspF" evidence="9">
    <location>
        <begin position="274"/>
        <end position="395"/>
    </location>
</feature>
<keyword evidence="4" id="KW-0997">Cell inner membrane</keyword>
<dbReference type="InterPro" id="IPR018076">
    <property type="entry name" value="T2SS_GspF_dom"/>
</dbReference>
<dbReference type="PANTHER" id="PTHR30012:SF7">
    <property type="entry name" value="PROTEIN TRANSPORT PROTEIN HOFC HOMOLOG"/>
    <property type="match status" value="1"/>
</dbReference>
<gene>
    <name evidence="10" type="primary">xpsF</name>
    <name evidence="10" type="ORF">MSZNOR_2209</name>
</gene>
<evidence type="ECO:0000256" key="3">
    <source>
        <dbReference type="ARBA" id="ARBA00022475"/>
    </source>
</evidence>
<dbReference type="InterPro" id="IPR003004">
    <property type="entry name" value="GspF/PilC"/>
</dbReference>
<reference evidence="10 11" key="1">
    <citation type="submission" date="2023-03" db="EMBL/GenBank/DDBJ databases">
        <authorList>
            <person name="Pearce D."/>
        </authorList>
    </citation>
    <scope>NUCLEOTIDE SEQUENCE [LARGE SCALE GENOMIC DNA]</scope>
    <source>
        <strain evidence="10">Msz</strain>
    </source>
</reference>
<feature type="transmembrane region" description="Helical" evidence="8">
    <location>
        <begin position="371"/>
        <end position="398"/>
    </location>
</feature>
<evidence type="ECO:0000256" key="2">
    <source>
        <dbReference type="ARBA" id="ARBA00005745"/>
    </source>
</evidence>
<keyword evidence="11" id="KW-1185">Reference proteome</keyword>
<feature type="domain" description="Type II secretion system protein GspF" evidence="9">
    <location>
        <begin position="70"/>
        <end position="194"/>
    </location>
</feature>
<dbReference type="RefSeq" id="WP_026611783.1">
    <property type="nucleotide sequence ID" value="NZ_OX458333.1"/>
</dbReference>
<evidence type="ECO:0000256" key="8">
    <source>
        <dbReference type="SAM" id="Phobius"/>
    </source>
</evidence>